<evidence type="ECO:0000313" key="2">
    <source>
        <dbReference type="EnsemblMetazoa" id="BGLB031477-PA"/>
    </source>
</evidence>
<dbReference type="VEuPathDB" id="VectorBase:BGLAX_042591"/>
<dbReference type="EnsemblMetazoa" id="BGLB031477-RA">
    <property type="protein sequence ID" value="BGLB031477-PA"/>
    <property type="gene ID" value="BGLB031477"/>
</dbReference>
<sequence>MDGPFKLPFLPKSTTQAKKVDTVPSSSVSSTPKSEPTHIDSSATEWGPSIHFGDSFVLQKTESTAEWGPSIQFGDSVHLSQTPQPFKERPHQESNLVETKTASPDKREDSLFGSHQVSTNPFEGFDQELLNGSEDFIEDPDAKANLLEEDMKQFVKDNPFANRTVDVSKDSYRGVEDTFMNMTIGTYMIAGSQEFDSLSSKKYYRERPDIGMPAYSPPANRRVLPILQPSESKNMEHIFS</sequence>
<dbReference type="VEuPathDB" id="VectorBase:BGLB031477"/>
<evidence type="ECO:0000256" key="1">
    <source>
        <dbReference type="SAM" id="MobiDB-lite"/>
    </source>
</evidence>
<organism evidence="2 3">
    <name type="scientific">Biomphalaria glabrata</name>
    <name type="common">Bloodfluke planorb</name>
    <name type="synonym">Freshwater snail</name>
    <dbReference type="NCBI Taxonomy" id="6526"/>
    <lineage>
        <taxon>Eukaryota</taxon>
        <taxon>Metazoa</taxon>
        <taxon>Spiralia</taxon>
        <taxon>Lophotrochozoa</taxon>
        <taxon>Mollusca</taxon>
        <taxon>Gastropoda</taxon>
        <taxon>Heterobranchia</taxon>
        <taxon>Euthyneura</taxon>
        <taxon>Panpulmonata</taxon>
        <taxon>Hygrophila</taxon>
        <taxon>Lymnaeoidea</taxon>
        <taxon>Planorbidae</taxon>
        <taxon>Biomphalaria</taxon>
    </lineage>
</organism>
<dbReference type="KEGG" id="bgt:106061964"/>
<dbReference type="AlphaFoldDB" id="A0A2C9LIY9"/>
<proteinExistence type="predicted"/>
<reference evidence="2" key="1">
    <citation type="submission" date="2020-05" db="UniProtKB">
        <authorList>
            <consortium name="EnsemblMetazoa"/>
        </authorList>
    </citation>
    <scope>IDENTIFICATION</scope>
    <source>
        <strain evidence="2">BB02</strain>
    </source>
</reference>
<gene>
    <name evidence="2" type="primary">106061964</name>
</gene>
<feature type="region of interest" description="Disordered" evidence="1">
    <location>
        <begin position="67"/>
        <end position="110"/>
    </location>
</feature>
<dbReference type="Proteomes" id="UP000076420">
    <property type="component" value="Unassembled WGS sequence"/>
</dbReference>
<protein>
    <submittedName>
        <fullName evidence="2">Uncharacterized protein</fullName>
    </submittedName>
</protein>
<feature type="region of interest" description="Disordered" evidence="1">
    <location>
        <begin position="1"/>
        <end position="47"/>
    </location>
</feature>
<accession>A0A2C9LIY9</accession>
<evidence type="ECO:0000313" key="3">
    <source>
        <dbReference type="Proteomes" id="UP000076420"/>
    </source>
</evidence>
<feature type="compositionally biased region" description="Low complexity" evidence="1">
    <location>
        <begin position="22"/>
        <end position="34"/>
    </location>
</feature>
<feature type="compositionally biased region" description="Polar residues" evidence="1">
    <location>
        <begin position="93"/>
        <end position="102"/>
    </location>
</feature>
<name>A0A2C9LIY9_BIOGL</name>